<evidence type="ECO:0000256" key="6">
    <source>
        <dbReference type="ARBA" id="ARBA00022679"/>
    </source>
</evidence>
<dbReference type="NCBIfam" id="TIGR01515">
    <property type="entry name" value="branching_enzym"/>
    <property type="match status" value="1"/>
</dbReference>
<feature type="region of interest" description="Disordered" evidence="10">
    <location>
        <begin position="669"/>
        <end position="702"/>
    </location>
</feature>
<dbReference type="SUPFAM" id="SSF51445">
    <property type="entry name" value="(Trans)glycosidases"/>
    <property type="match status" value="1"/>
</dbReference>
<dbReference type="NCBIfam" id="NF003811">
    <property type="entry name" value="PRK05402.1"/>
    <property type="match status" value="1"/>
</dbReference>
<keyword evidence="6 9" id="KW-0808">Transferase</keyword>
<comment type="caution">
    <text evidence="12">The sequence shown here is derived from an EMBL/GenBank/DDBJ whole genome shotgun (WGS) entry which is preliminary data.</text>
</comment>
<dbReference type="CDD" id="cd02855">
    <property type="entry name" value="E_set_GBE_prok_N"/>
    <property type="match status" value="1"/>
</dbReference>
<dbReference type="InterPro" id="IPR017853">
    <property type="entry name" value="GH"/>
</dbReference>
<comment type="pathway">
    <text evidence="2 9">Glycan biosynthesis; glycogen biosynthesis.</text>
</comment>
<dbReference type="CDD" id="cd11322">
    <property type="entry name" value="AmyAc_Glg_BE"/>
    <property type="match status" value="1"/>
</dbReference>
<evidence type="ECO:0000256" key="10">
    <source>
        <dbReference type="SAM" id="MobiDB-lite"/>
    </source>
</evidence>
<dbReference type="GO" id="GO:0005978">
    <property type="term" value="P:glycogen biosynthetic process"/>
    <property type="evidence" value="ECO:0007669"/>
    <property type="project" value="UniProtKB-UniRule"/>
</dbReference>
<feature type="compositionally biased region" description="Polar residues" evidence="10">
    <location>
        <begin position="672"/>
        <end position="682"/>
    </location>
</feature>
<keyword evidence="5 9" id="KW-0328">Glycosyltransferase</keyword>
<dbReference type="FunFam" id="2.60.40.10:FF:002204">
    <property type="entry name" value="1,4-alpha-glucan branching enzyme GlgB"/>
    <property type="match status" value="1"/>
</dbReference>
<keyword evidence="4 9" id="KW-0321">Glycogen metabolism</keyword>
<dbReference type="EC" id="2.4.1.18" evidence="9"/>
<evidence type="ECO:0000256" key="8">
    <source>
        <dbReference type="ARBA" id="ARBA00023277"/>
    </source>
</evidence>
<reference evidence="12 13" key="1">
    <citation type="submission" date="2017-02" db="EMBL/GenBank/DDBJ databases">
        <title>Complete genome sequences of Mycobacterium kansasii strains isolated from rhesus macaques.</title>
        <authorList>
            <person name="Panda A."/>
            <person name="Nagaraj S."/>
            <person name="Zhao X."/>
            <person name="Tettelin H."/>
            <person name="Detolla L.J."/>
        </authorList>
    </citation>
    <scope>NUCLEOTIDE SEQUENCE [LARGE SCALE GENOMIC DNA]</scope>
    <source>
        <strain evidence="12 13">11-3469</strain>
    </source>
</reference>
<comment type="similarity">
    <text evidence="3 9">Belongs to the glycosyl hydrolase 13 family. GlgB subfamily.</text>
</comment>
<dbReference type="SUPFAM" id="SSF81296">
    <property type="entry name" value="E set domains"/>
    <property type="match status" value="2"/>
</dbReference>
<evidence type="ECO:0000256" key="7">
    <source>
        <dbReference type="ARBA" id="ARBA00023056"/>
    </source>
</evidence>
<evidence type="ECO:0000256" key="1">
    <source>
        <dbReference type="ARBA" id="ARBA00000826"/>
    </source>
</evidence>
<protein>
    <recommendedName>
        <fullName evidence="9">1,4-alpha-glucan branching enzyme GlgB</fullName>
        <ecNumber evidence="9">2.4.1.18</ecNumber>
    </recommendedName>
    <alternativeName>
        <fullName evidence="9">1,4-alpha-D-glucan:1,4-alpha-D-glucan 6-glucosyl-transferase</fullName>
    </alternativeName>
    <alternativeName>
        <fullName evidence="9">Alpha-(1-&gt;4)-glucan branching enzyme</fullName>
    </alternativeName>
    <alternativeName>
        <fullName evidence="9">Glycogen branching enzyme</fullName>
        <shortName evidence="9">BE</shortName>
    </alternativeName>
</protein>
<dbReference type="Pfam" id="PF02922">
    <property type="entry name" value="CBM_48"/>
    <property type="match status" value="1"/>
</dbReference>
<evidence type="ECO:0000256" key="4">
    <source>
        <dbReference type="ARBA" id="ARBA00022600"/>
    </source>
</evidence>
<comment type="subunit">
    <text evidence="9">Monomer.</text>
</comment>
<proteinExistence type="inferred from homology"/>
<dbReference type="NCBIfam" id="NF008967">
    <property type="entry name" value="PRK12313.1"/>
    <property type="match status" value="1"/>
</dbReference>
<gene>
    <name evidence="9 12" type="primary">glgB</name>
    <name evidence="12" type="ORF">BZL29_2097</name>
</gene>
<dbReference type="InterPro" id="IPR013780">
    <property type="entry name" value="Glyco_hydro_b"/>
</dbReference>
<evidence type="ECO:0000256" key="2">
    <source>
        <dbReference type="ARBA" id="ARBA00004964"/>
    </source>
</evidence>
<dbReference type="Pfam" id="PF00128">
    <property type="entry name" value="Alpha-amylase"/>
    <property type="match status" value="2"/>
</dbReference>
<evidence type="ECO:0000256" key="3">
    <source>
        <dbReference type="ARBA" id="ARBA00009000"/>
    </source>
</evidence>
<dbReference type="Gene3D" id="2.60.40.10">
    <property type="entry name" value="Immunoglobulins"/>
    <property type="match status" value="2"/>
</dbReference>
<evidence type="ECO:0000259" key="11">
    <source>
        <dbReference type="SMART" id="SM00642"/>
    </source>
</evidence>
<organism evidence="12 13">
    <name type="scientific">Mycobacterium kansasii</name>
    <dbReference type="NCBI Taxonomy" id="1768"/>
    <lineage>
        <taxon>Bacteria</taxon>
        <taxon>Bacillati</taxon>
        <taxon>Actinomycetota</taxon>
        <taxon>Actinomycetes</taxon>
        <taxon>Mycobacteriales</taxon>
        <taxon>Mycobacteriaceae</taxon>
        <taxon>Mycobacterium</taxon>
    </lineage>
</organism>
<dbReference type="UniPathway" id="UPA00164"/>
<dbReference type="InterPro" id="IPR004193">
    <property type="entry name" value="Glyco_hydro_13_N"/>
</dbReference>
<comment type="catalytic activity">
    <reaction evidence="1 9">
        <text>Transfers a segment of a (1-&gt;4)-alpha-D-glucan chain to a primary hydroxy group in a similar glucan chain.</text>
        <dbReference type="EC" id="2.4.1.18"/>
    </reaction>
</comment>
<dbReference type="Gene3D" id="2.60.40.1180">
    <property type="entry name" value="Golgi alpha-mannosidase II"/>
    <property type="match status" value="1"/>
</dbReference>
<dbReference type="SUPFAM" id="SSF51011">
    <property type="entry name" value="Glycosyl hydrolase domain"/>
    <property type="match status" value="1"/>
</dbReference>
<evidence type="ECO:0000313" key="12">
    <source>
        <dbReference type="EMBL" id="OOK80376.1"/>
    </source>
</evidence>
<dbReference type="GO" id="GO:0004553">
    <property type="term" value="F:hydrolase activity, hydrolyzing O-glycosyl compounds"/>
    <property type="evidence" value="ECO:0007669"/>
    <property type="project" value="InterPro"/>
</dbReference>
<evidence type="ECO:0000256" key="5">
    <source>
        <dbReference type="ARBA" id="ARBA00022676"/>
    </source>
</evidence>
<accession>A0A1V3XNN3</accession>
<dbReference type="PANTHER" id="PTHR43651">
    <property type="entry name" value="1,4-ALPHA-GLUCAN-BRANCHING ENZYME"/>
    <property type="match status" value="1"/>
</dbReference>
<dbReference type="Proteomes" id="UP000188532">
    <property type="component" value="Unassembled WGS sequence"/>
</dbReference>
<dbReference type="AlphaFoldDB" id="A0A1V3XNN3"/>
<dbReference type="GO" id="GO:0005829">
    <property type="term" value="C:cytosol"/>
    <property type="evidence" value="ECO:0007669"/>
    <property type="project" value="TreeGrafter"/>
</dbReference>
<dbReference type="InterPro" id="IPR044143">
    <property type="entry name" value="GlgB_N_E_set_prok"/>
</dbReference>
<keyword evidence="7 9" id="KW-0320">Glycogen biosynthesis</keyword>
<dbReference type="GO" id="GO:0003844">
    <property type="term" value="F:1,4-alpha-glucan branching enzyme activity"/>
    <property type="evidence" value="ECO:0007669"/>
    <property type="project" value="UniProtKB-UniRule"/>
</dbReference>
<comment type="function">
    <text evidence="9">Catalyzes the formation of the alpha-1,6-glucosidic linkages in glycogen by scission of a 1,4-alpha-linked oligosaccharide from growing alpha-1,4-glucan chains and the subsequent attachment of the oligosaccharide to the alpha-1,6 position.</text>
</comment>
<dbReference type="InterPro" id="IPR006407">
    <property type="entry name" value="GlgB"/>
</dbReference>
<dbReference type="FunFam" id="2.60.40.10:FF:000169">
    <property type="entry name" value="1,4-alpha-glucan branching enzyme GlgB"/>
    <property type="match status" value="1"/>
</dbReference>
<dbReference type="InterPro" id="IPR014756">
    <property type="entry name" value="Ig_E-set"/>
</dbReference>
<dbReference type="SMART" id="SM00642">
    <property type="entry name" value="Aamy"/>
    <property type="match status" value="1"/>
</dbReference>
<dbReference type="GO" id="GO:0043169">
    <property type="term" value="F:cation binding"/>
    <property type="evidence" value="ECO:0007669"/>
    <property type="project" value="InterPro"/>
</dbReference>
<dbReference type="InterPro" id="IPR013783">
    <property type="entry name" value="Ig-like_fold"/>
</dbReference>
<dbReference type="InterPro" id="IPR054169">
    <property type="entry name" value="GlgB_N"/>
</dbReference>
<keyword evidence="8 9" id="KW-0119">Carbohydrate metabolism</keyword>
<dbReference type="Pfam" id="PF22019">
    <property type="entry name" value="GlgB_N"/>
    <property type="match status" value="1"/>
</dbReference>
<evidence type="ECO:0000313" key="13">
    <source>
        <dbReference type="Proteomes" id="UP000188532"/>
    </source>
</evidence>
<name>A0A1V3XNN3_MYCKA</name>
<feature type="active site" description="Nucleophile" evidence="9">
    <location>
        <position position="400"/>
    </location>
</feature>
<dbReference type="EMBL" id="MVBN01000002">
    <property type="protein sequence ID" value="OOK80376.1"/>
    <property type="molecule type" value="Genomic_DNA"/>
</dbReference>
<dbReference type="STRING" id="1768.B1T50_06400"/>
<dbReference type="FunFam" id="3.20.20.80:FF:000003">
    <property type="entry name" value="1,4-alpha-glucan branching enzyme GlgB"/>
    <property type="match status" value="1"/>
</dbReference>
<dbReference type="InterPro" id="IPR006047">
    <property type="entry name" value="GH13_cat_dom"/>
</dbReference>
<dbReference type="Gene3D" id="3.20.20.80">
    <property type="entry name" value="Glycosidases"/>
    <property type="match status" value="1"/>
</dbReference>
<feature type="domain" description="Glycosyl hydrolase family 13 catalytic" evidence="11">
    <location>
        <begin position="248"/>
        <end position="600"/>
    </location>
</feature>
<feature type="active site" description="Proton donor" evidence="9">
    <location>
        <position position="453"/>
    </location>
</feature>
<evidence type="ECO:0000256" key="9">
    <source>
        <dbReference type="HAMAP-Rule" id="MF_00685"/>
    </source>
</evidence>
<sequence length="847" mass="92772">MAPDPAELARLVAGAHHNPHSILGAHEYGDHTVIRAFRPHAASVVALVGDDQLPMQHIDAGLFAVALPFVNLIDYRLQVSYEGADPYTVADAYRFLPTLGEVDLHLFAEGRHERLWEVLGAHPRSFTTADGDVEGVSFAVWAPNAKGVSLIGDFNGWTGNDAPMRVLGSSGVWELFWPGFPADGLYKFRVHGADGVVTDRADPFAFGAEVPPQTASRVTVSNYTWGDADWMTGRAQRNPVFEPMSTYEVHLGSWRPGLSYRQLARELTDYVVEHGFTHVELLPVAEHPFAGSWGYQVTSYYAPTSRFGTPDDFRALVDALHQAGIGVIVDWVPAHFPKDAWALGRFDGTALYEHSDPKRGEQLDWGTYVFDFGRPEVRNFLVANALYWLQEFHVDGLRVDAVASMLYLDYSRPEGGWTPNIYGGRENLEAVQFLQEMNATAHRVAPGIVTIAEESTSWPGVTRPTSLGGLGFSMKWNMGWMHDTLDYIRRDPVYRSFHHHEMTFSMLYAFSENYVLPLSHDEVVHGKGTLWGRMPGNNHMKAAGLRSLLAYQWAHPGKQLLFMGQEFGQRAEWSEQNGLDWFQLDEQGFSNGILRLVRDINDIYRNHPALWSQDTVPAGYSWIDANDSANNVLSFLRYGNDGSVMACVFNFAGTEHGGYRLGLPAAAAGARSSTQTRPTTTGPEWATSGRRRHRRPVAWPPRIGGAGAAADVGVMAGAGLARAVANLLGPPLSTAQYRALARLRRPAMTSGSAGSNSSNSSISRVRTLVRSSPAVLRTKATRRSNAPVTSWLRICTSAAAKAASMSSGAASATRTASGRCAVARVRKSICRIAAFASTLPGSASRIA</sequence>
<dbReference type="PANTHER" id="PTHR43651:SF3">
    <property type="entry name" value="1,4-ALPHA-GLUCAN-BRANCHING ENZYME"/>
    <property type="match status" value="1"/>
</dbReference>
<dbReference type="HAMAP" id="MF_00685">
    <property type="entry name" value="GlgB"/>
    <property type="match status" value="1"/>
</dbReference>